<accession>A0ABY4WY92</accession>
<dbReference type="EMBL" id="CP082275">
    <property type="protein sequence ID" value="USH03955.1"/>
    <property type="molecule type" value="Genomic_DNA"/>
</dbReference>
<feature type="signal peptide" evidence="1">
    <location>
        <begin position="1"/>
        <end position="21"/>
    </location>
</feature>
<evidence type="ECO:0000256" key="1">
    <source>
        <dbReference type="SAM" id="SignalP"/>
    </source>
</evidence>
<dbReference type="RefSeq" id="WP_251879409.1">
    <property type="nucleotide sequence ID" value="NZ_CP082275.1"/>
</dbReference>
<evidence type="ECO:0000313" key="2">
    <source>
        <dbReference type="EMBL" id="USH03955.1"/>
    </source>
</evidence>
<sequence>MPIVVFFVAFSVLLTTLAVHADIHEQVPDHHKQFYSQLLQEHCKPTVTDIENQILDKVAAALNHAEQMDKTIVLEPGLLSQMQKLLPRYLECDTNVQDPLEPIIDSFIAFLAINRHLTQEERRAYVQFAMKLAELSRENEELEVN</sequence>
<dbReference type="Proteomes" id="UP001056255">
    <property type="component" value="Chromosome I"/>
</dbReference>
<gene>
    <name evidence="2" type="ORF">K6Q96_08195</name>
</gene>
<reference evidence="2" key="1">
    <citation type="submission" date="2021-08" db="EMBL/GenBank/DDBJ databases">
        <authorList>
            <person name="Sakaguchi M."/>
            <person name="Kikuchi T."/>
            <person name="Urbanczyk H."/>
        </authorList>
    </citation>
    <scope>NUCLEOTIDE SEQUENCE</scope>
    <source>
        <strain evidence="2">020920N</strain>
    </source>
</reference>
<evidence type="ECO:0000313" key="3">
    <source>
        <dbReference type="Proteomes" id="UP001056255"/>
    </source>
</evidence>
<keyword evidence="3" id="KW-1185">Reference proteome</keyword>
<name>A0ABY4WY92_9GAMM</name>
<feature type="chain" id="PRO_5045818160" evidence="1">
    <location>
        <begin position="22"/>
        <end position="145"/>
    </location>
</feature>
<protein>
    <submittedName>
        <fullName evidence="2">Uncharacterized protein</fullName>
    </submittedName>
</protein>
<proteinExistence type="predicted"/>
<keyword evidence="1" id="KW-0732">Signal</keyword>
<organism evidence="2 3">
    <name type="scientific">Grimontia kaedaensis</name>
    <dbReference type="NCBI Taxonomy" id="2872157"/>
    <lineage>
        <taxon>Bacteria</taxon>
        <taxon>Pseudomonadati</taxon>
        <taxon>Pseudomonadota</taxon>
        <taxon>Gammaproteobacteria</taxon>
        <taxon>Vibrionales</taxon>
        <taxon>Vibrionaceae</taxon>
        <taxon>Grimontia</taxon>
    </lineage>
</organism>